<accession>H3KDW6</accession>
<name>H3KDW6_9BURK</name>
<dbReference type="PATRIC" id="fig|762967.3.peg.739"/>
<organism evidence="2 3">
    <name type="scientific">Sutterella parvirubra YIT 11816</name>
    <dbReference type="NCBI Taxonomy" id="762967"/>
    <lineage>
        <taxon>Bacteria</taxon>
        <taxon>Pseudomonadati</taxon>
        <taxon>Pseudomonadota</taxon>
        <taxon>Betaproteobacteria</taxon>
        <taxon>Burkholderiales</taxon>
        <taxon>Sutterellaceae</taxon>
        <taxon>Sutterella</taxon>
    </lineage>
</organism>
<proteinExistence type="predicted"/>
<dbReference type="EMBL" id="AFBQ01000126">
    <property type="protein sequence ID" value="EHY31679.1"/>
    <property type="molecule type" value="Genomic_DNA"/>
</dbReference>
<dbReference type="Proteomes" id="UP000004956">
    <property type="component" value="Unassembled WGS sequence"/>
</dbReference>
<keyword evidence="3" id="KW-1185">Reference proteome</keyword>
<evidence type="ECO:0000313" key="3">
    <source>
        <dbReference type="Proteomes" id="UP000004956"/>
    </source>
</evidence>
<gene>
    <name evidence="2" type="ORF">HMPREF9440_00928</name>
</gene>
<feature type="region of interest" description="Disordered" evidence="1">
    <location>
        <begin position="1"/>
        <end position="24"/>
    </location>
</feature>
<reference evidence="2 3" key="1">
    <citation type="submission" date="2011-11" db="EMBL/GenBank/DDBJ databases">
        <authorList>
            <person name="Weinstock G."/>
            <person name="Sodergren E."/>
            <person name="Clifton S."/>
            <person name="Fulton L."/>
            <person name="Fulton B."/>
            <person name="Courtney L."/>
            <person name="Fronick C."/>
            <person name="Harrison M."/>
            <person name="Strong C."/>
            <person name="Farmer C."/>
            <person name="Delahaunty K."/>
            <person name="Markovic C."/>
            <person name="Hall O."/>
            <person name="Minx P."/>
            <person name="Tomlinson C."/>
            <person name="Mitreva M."/>
            <person name="Hou S."/>
            <person name="Chen J."/>
            <person name="Wollam A."/>
            <person name="Pepin K.H."/>
            <person name="Johnson M."/>
            <person name="Bhonagiri V."/>
            <person name="Zhang X."/>
            <person name="Suruliraj S."/>
            <person name="Warren W."/>
            <person name="Chinwalla A."/>
            <person name="Mardis E.R."/>
            <person name="Wilson R.K."/>
        </authorList>
    </citation>
    <scope>NUCLEOTIDE SEQUENCE [LARGE SCALE GENOMIC DNA]</scope>
    <source>
        <strain evidence="2 3">YIT 11816</strain>
    </source>
</reference>
<dbReference type="AlphaFoldDB" id="H3KDW6"/>
<feature type="compositionally biased region" description="Polar residues" evidence="1">
    <location>
        <begin position="1"/>
        <end position="11"/>
    </location>
</feature>
<dbReference type="RefSeq" id="WP_008541681.1">
    <property type="nucleotide sequence ID" value="NZ_JH604933.1"/>
</dbReference>
<dbReference type="HOGENOM" id="CLU_174879_0_0_4"/>
<evidence type="ECO:0000256" key="1">
    <source>
        <dbReference type="SAM" id="MobiDB-lite"/>
    </source>
</evidence>
<dbReference type="STRING" id="762967.HMPREF9440_00928"/>
<protein>
    <submittedName>
        <fullName evidence="2">Uncharacterized protein</fullName>
    </submittedName>
</protein>
<evidence type="ECO:0000313" key="2">
    <source>
        <dbReference type="EMBL" id="EHY31679.1"/>
    </source>
</evidence>
<comment type="caution">
    <text evidence="2">The sequence shown here is derived from an EMBL/GenBank/DDBJ whole genome shotgun (WGS) entry which is preliminary data.</text>
</comment>
<sequence>MTLPTNRNGGSAHSGDMRPLTNRDLAREDIARMMSRLSPDALNTLRMVADMKKRPPEEVLREEIENAIANQLPPVPIEEIIRLMGARCYELGYLVGSAKRFLRNLRGD</sequence>